<accession>Q8TK28</accession>
<dbReference type="PROSITE" id="PS51379">
    <property type="entry name" value="4FE4S_FER_2"/>
    <property type="match status" value="2"/>
</dbReference>
<dbReference type="AlphaFoldDB" id="Q8TK28"/>
<dbReference type="STRING" id="188937.MA_3596"/>
<dbReference type="PANTHER" id="PTHR43687">
    <property type="entry name" value="ADENYLYLSULFATE REDUCTASE, BETA SUBUNIT"/>
    <property type="match status" value="1"/>
</dbReference>
<evidence type="ECO:0000256" key="3">
    <source>
        <dbReference type="ARBA" id="ARBA00023004"/>
    </source>
</evidence>
<keyword evidence="7" id="KW-1185">Reference proteome</keyword>
<dbReference type="EMBL" id="AE010299">
    <property type="protein sequence ID" value="AAM06952.1"/>
    <property type="molecule type" value="Genomic_DNA"/>
</dbReference>
<reference evidence="6 7" key="1">
    <citation type="journal article" date="2002" name="Genome Res.">
        <title>The genome of Methanosarcina acetivorans reveals extensive metabolic and physiological diversity.</title>
        <authorList>
            <person name="Galagan J.E."/>
            <person name="Nusbaum C."/>
            <person name="Roy A."/>
            <person name="Endrizzi M.G."/>
            <person name="Macdonald P."/>
            <person name="FitzHugh W."/>
            <person name="Calvo S."/>
            <person name="Engels R."/>
            <person name="Smirnov S."/>
            <person name="Atnoor D."/>
            <person name="Brown A."/>
            <person name="Allen N."/>
            <person name="Naylor J."/>
            <person name="Stange-Thomann N."/>
            <person name="DeArellano K."/>
            <person name="Johnson R."/>
            <person name="Linton L."/>
            <person name="McEwan P."/>
            <person name="McKernan K."/>
            <person name="Talamas J."/>
            <person name="Tirrell A."/>
            <person name="Ye W."/>
            <person name="Zimmer A."/>
            <person name="Barber R.D."/>
            <person name="Cann I."/>
            <person name="Graham D.E."/>
            <person name="Grahame D.A."/>
            <person name="Guss A."/>
            <person name="Hedderich R."/>
            <person name="Ingram-Smith C."/>
            <person name="Kuettner C.H."/>
            <person name="Krzycki J.A."/>
            <person name="Leigh J.A."/>
            <person name="Li W."/>
            <person name="Liu J."/>
            <person name="Mukhopadhyay B."/>
            <person name="Reeve J.N."/>
            <person name="Smith K."/>
            <person name="Springer T.A."/>
            <person name="Umayam L.A."/>
            <person name="White O."/>
            <person name="White R.H."/>
            <person name="de Macario E.C."/>
            <person name="Ferry J.G."/>
            <person name="Jarrell K.F."/>
            <person name="Jing H."/>
            <person name="Macario A.J.L."/>
            <person name="Paulsen I."/>
            <person name="Pritchett M."/>
            <person name="Sowers K.R."/>
            <person name="Swanson R.V."/>
            <person name="Zinder S.H."/>
            <person name="Lander E."/>
            <person name="Metcalf W.W."/>
            <person name="Birren B."/>
        </authorList>
    </citation>
    <scope>NUCLEOTIDE SEQUENCE [LARGE SCALE GENOMIC DNA]</scope>
    <source>
        <strain evidence="7">ATCC 35395 / DSM 2834 / JCM 12185 / C2A</strain>
    </source>
</reference>
<dbReference type="InterPro" id="IPR017900">
    <property type="entry name" value="4Fe4S_Fe_S_CS"/>
</dbReference>
<evidence type="ECO:0000256" key="4">
    <source>
        <dbReference type="ARBA" id="ARBA00023014"/>
    </source>
</evidence>
<dbReference type="GO" id="GO:0016491">
    <property type="term" value="F:oxidoreductase activity"/>
    <property type="evidence" value="ECO:0007669"/>
    <property type="project" value="UniProtKB-ARBA"/>
</dbReference>
<dbReference type="SUPFAM" id="SSF54862">
    <property type="entry name" value="4Fe-4S ferredoxins"/>
    <property type="match status" value="1"/>
</dbReference>
<dbReference type="EnsemblBacteria" id="AAM06952">
    <property type="protein sequence ID" value="AAM06952"/>
    <property type="gene ID" value="MA_3596"/>
</dbReference>
<dbReference type="KEGG" id="mac:MA_3596"/>
<dbReference type="PANTHER" id="PTHR43687:SF5">
    <property type="entry name" value="4FE-4S FERREDOXIN-TYPE DOMAIN-CONTAINING PROTEIN"/>
    <property type="match status" value="1"/>
</dbReference>
<dbReference type="Proteomes" id="UP000002487">
    <property type="component" value="Chromosome"/>
</dbReference>
<evidence type="ECO:0000259" key="5">
    <source>
        <dbReference type="PROSITE" id="PS51379"/>
    </source>
</evidence>
<evidence type="ECO:0000256" key="1">
    <source>
        <dbReference type="ARBA" id="ARBA00022485"/>
    </source>
</evidence>
<dbReference type="PhylomeDB" id="Q8TK28"/>
<dbReference type="InParanoid" id="Q8TK28"/>
<proteinExistence type="predicted"/>
<dbReference type="Gene3D" id="3.30.70.20">
    <property type="match status" value="1"/>
</dbReference>
<sequence length="72" mass="8296">MELRERWKMHPKIDYNKCVGSLECYDVCPVELFDAEETEEGKRAVVARPEDCIECEQCVDACPTDAIELVED</sequence>
<organism evidence="6 7">
    <name type="scientific">Methanosarcina acetivorans (strain ATCC 35395 / DSM 2834 / JCM 12185 / C2A)</name>
    <dbReference type="NCBI Taxonomy" id="188937"/>
    <lineage>
        <taxon>Archaea</taxon>
        <taxon>Methanobacteriati</taxon>
        <taxon>Methanobacteriota</taxon>
        <taxon>Stenosarchaea group</taxon>
        <taxon>Methanomicrobia</taxon>
        <taxon>Methanosarcinales</taxon>
        <taxon>Methanosarcinaceae</taxon>
        <taxon>Methanosarcina</taxon>
    </lineage>
</organism>
<dbReference type="HOGENOM" id="CLU_139698_5_5_2"/>
<evidence type="ECO:0000256" key="2">
    <source>
        <dbReference type="ARBA" id="ARBA00022723"/>
    </source>
</evidence>
<dbReference type="GO" id="GO:0051539">
    <property type="term" value="F:4 iron, 4 sulfur cluster binding"/>
    <property type="evidence" value="ECO:0007669"/>
    <property type="project" value="UniProtKB-KW"/>
</dbReference>
<dbReference type="PROSITE" id="PS00198">
    <property type="entry name" value="4FE4S_FER_1"/>
    <property type="match status" value="1"/>
</dbReference>
<name>Q8TK28_METAC</name>
<gene>
    <name evidence="6" type="ordered locus">MA_3596</name>
</gene>
<dbReference type="GO" id="GO:0046872">
    <property type="term" value="F:metal ion binding"/>
    <property type="evidence" value="ECO:0007669"/>
    <property type="project" value="UniProtKB-KW"/>
</dbReference>
<feature type="domain" description="4Fe-4S ferredoxin-type" evidence="5">
    <location>
        <begin position="42"/>
        <end position="72"/>
    </location>
</feature>
<evidence type="ECO:0000313" key="7">
    <source>
        <dbReference type="Proteomes" id="UP000002487"/>
    </source>
</evidence>
<keyword evidence="3" id="KW-0408">Iron</keyword>
<keyword evidence="1" id="KW-0004">4Fe-4S</keyword>
<protein>
    <submittedName>
        <fullName evidence="6">Ferredoxin</fullName>
    </submittedName>
</protein>
<keyword evidence="2" id="KW-0479">Metal-binding</keyword>
<dbReference type="InterPro" id="IPR017896">
    <property type="entry name" value="4Fe4S_Fe-S-bd"/>
</dbReference>
<dbReference type="InterPro" id="IPR050572">
    <property type="entry name" value="Fe-S_Ferredoxin"/>
</dbReference>
<feature type="domain" description="4Fe-4S ferredoxin-type" evidence="5">
    <location>
        <begin position="9"/>
        <end position="38"/>
    </location>
</feature>
<keyword evidence="4" id="KW-0411">Iron-sulfur</keyword>
<evidence type="ECO:0000313" key="6">
    <source>
        <dbReference type="EMBL" id="AAM06952.1"/>
    </source>
</evidence>
<dbReference type="Pfam" id="PF12838">
    <property type="entry name" value="Fer4_7"/>
    <property type="match status" value="1"/>
</dbReference>